<keyword evidence="5 8" id="KW-1133">Transmembrane helix</keyword>
<evidence type="ECO:0000313" key="9">
    <source>
        <dbReference type="EMBL" id="RNF27638.1"/>
    </source>
</evidence>
<comment type="caution">
    <text evidence="9">The sequence shown here is derived from an EMBL/GenBank/DDBJ whole genome shotgun (WGS) entry which is preliminary data.</text>
</comment>
<evidence type="ECO:0000256" key="1">
    <source>
        <dbReference type="ARBA" id="ARBA00004477"/>
    </source>
</evidence>
<comment type="subcellular location">
    <subcellularLocation>
        <location evidence="1">Endoplasmic reticulum membrane</location>
        <topology evidence="1">Multi-pass membrane protein</topology>
    </subcellularLocation>
</comment>
<dbReference type="AlphaFoldDB" id="A0A422QCE1"/>
<feature type="transmembrane region" description="Helical" evidence="8">
    <location>
        <begin position="61"/>
        <end position="82"/>
    </location>
</feature>
<dbReference type="Proteomes" id="UP000284403">
    <property type="component" value="Unassembled WGS sequence"/>
</dbReference>
<dbReference type="GO" id="GO:0016787">
    <property type="term" value="F:hydrolase activity"/>
    <property type="evidence" value="ECO:0007669"/>
    <property type="project" value="UniProtKB-KW"/>
</dbReference>
<dbReference type="GO" id="GO:0005787">
    <property type="term" value="C:signal peptidase complex"/>
    <property type="evidence" value="ECO:0007669"/>
    <property type="project" value="InterPro"/>
</dbReference>
<evidence type="ECO:0000256" key="5">
    <source>
        <dbReference type="ARBA" id="ARBA00022989"/>
    </source>
</evidence>
<evidence type="ECO:0000256" key="6">
    <source>
        <dbReference type="ARBA" id="ARBA00023136"/>
    </source>
</evidence>
<dbReference type="RefSeq" id="XP_029232844.1">
    <property type="nucleotide sequence ID" value="XM_029366971.1"/>
</dbReference>
<keyword evidence="9" id="KW-0378">Hydrolase</keyword>
<dbReference type="GO" id="GO:0006465">
    <property type="term" value="P:signal peptide processing"/>
    <property type="evidence" value="ECO:0007669"/>
    <property type="project" value="InterPro"/>
</dbReference>
<comment type="similarity">
    <text evidence="2">Belongs to the SPCS1 family.</text>
</comment>
<evidence type="ECO:0000256" key="2">
    <source>
        <dbReference type="ARBA" id="ARBA00005245"/>
    </source>
</evidence>
<proteinExistence type="inferred from homology"/>
<protein>
    <submittedName>
        <fullName evidence="9">Putative microsomal signal peptidase subunit</fullName>
        <ecNumber evidence="9">3.4.-.-</ecNumber>
    </submittedName>
</protein>
<evidence type="ECO:0000256" key="3">
    <source>
        <dbReference type="ARBA" id="ARBA00022692"/>
    </source>
</evidence>
<keyword evidence="10" id="KW-1185">Reference proteome</keyword>
<dbReference type="EC" id="3.4.-.-" evidence="9"/>
<evidence type="ECO:0000256" key="7">
    <source>
        <dbReference type="SAM" id="MobiDB-lite"/>
    </source>
</evidence>
<dbReference type="OrthoDB" id="263893at2759"/>
<evidence type="ECO:0000313" key="10">
    <source>
        <dbReference type="Proteomes" id="UP000284403"/>
    </source>
</evidence>
<name>A0A422QCE1_9TRYP</name>
<keyword evidence="4" id="KW-0256">Endoplasmic reticulum</keyword>
<keyword evidence="6 8" id="KW-0472">Membrane</keyword>
<feature type="compositionally biased region" description="Basic and acidic residues" evidence="7">
    <location>
        <begin position="120"/>
        <end position="141"/>
    </location>
</feature>
<dbReference type="Pfam" id="PF06645">
    <property type="entry name" value="SPC12"/>
    <property type="match status" value="1"/>
</dbReference>
<sequence length="152" mass="17131">MEPQKEEQAVRAHPLARWIAGLFAPMSLRDQRMVAKQVTRIFSACFFLFLIAGYLRGQVGLLFYGVGVGCVASLVLFVPNWYQHEDADQRWCDAAEVKEYYRARQQLLDELAEAEAEEELQAHTGEEKKKDGDDAEMRGAEKGVAGQAGQHK</sequence>
<keyword evidence="3 8" id="KW-0812">Transmembrane</keyword>
<evidence type="ECO:0000256" key="4">
    <source>
        <dbReference type="ARBA" id="ARBA00022824"/>
    </source>
</evidence>
<dbReference type="InterPro" id="IPR009542">
    <property type="entry name" value="Spc1/SPCS1"/>
</dbReference>
<feature type="region of interest" description="Disordered" evidence="7">
    <location>
        <begin position="116"/>
        <end position="152"/>
    </location>
</feature>
<accession>A0A422QCE1</accession>
<feature type="transmembrane region" description="Helical" evidence="8">
    <location>
        <begin position="38"/>
        <end position="55"/>
    </location>
</feature>
<evidence type="ECO:0000256" key="8">
    <source>
        <dbReference type="SAM" id="Phobius"/>
    </source>
</evidence>
<dbReference type="EMBL" id="MKKU01000001">
    <property type="protein sequence ID" value="RNF27638.1"/>
    <property type="molecule type" value="Genomic_DNA"/>
</dbReference>
<dbReference type="GeneID" id="40313633"/>
<reference evidence="9 10" key="1">
    <citation type="journal article" date="2018" name="BMC Genomics">
        <title>Genomic comparison of Trypanosoma conorhini and Trypanosoma rangeli to Trypanosoma cruzi strains of high and low virulence.</title>
        <authorList>
            <person name="Bradwell K.R."/>
            <person name="Koparde V.N."/>
            <person name="Matveyev A.V."/>
            <person name="Serrano M.G."/>
            <person name="Alves J.M."/>
            <person name="Parikh H."/>
            <person name="Huang B."/>
            <person name="Lee V."/>
            <person name="Espinosa-Alvarez O."/>
            <person name="Ortiz P.A."/>
            <person name="Costa-Martins A.G."/>
            <person name="Teixeira M.M."/>
            <person name="Buck G.A."/>
        </authorList>
    </citation>
    <scope>NUCLEOTIDE SEQUENCE [LARGE SCALE GENOMIC DNA]</scope>
    <source>
        <strain evidence="9 10">025E</strain>
    </source>
</reference>
<gene>
    <name evidence="9" type="ORF">Tco025E_00022</name>
</gene>
<organism evidence="9 10">
    <name type="scientific">Trypanosoma conorhini</name>
    <dbReference type="NCBI Taxonomy" id="83891"/>
    <lineage>
        <taxon>Eukaryota</taxon>
        <taxon>Discoba</taxon>
        <taxon>Euglenozoa</taxon>
        <taxon>Kinetoplastea</taxon>
        <taxon>Metakinetoplastina</taxon>
        <taxon>Trypanosomatida</taxon>
        <taxon>Trypanosomatidae</taxon>
        <taxon>Trypanosoma</taxon>
    </lineage>
</organism>